<keyword evidence="2" id="KW-0732">Signal</keyword>
<dbReference type="EMBL" id="DYYI01000093">
    <property type="protein sequence ID" value="HJE20375.1"/>
    <property type="molecule type" value="Genomic_DNA"/>
</dbReference>
<feature type="compositionally biased region" description="Acidic residues" evidence="1">
    <location>
        <begin position="436"/>
        <end position="455"/>
    </location>
</feature>
<feature type="chain" id="PRO_5039146135" evidence="2">
    <location>
        <begin position="22"/>
        <end position="639"/>
    </location>
</feature>
<feature type="signal peptide" evidence="2">
    <location>
        <begin position="1"/>
        <end position="21"/>
    </location>
</feature>
<evidence type="ECO:0000256" key="1">
    <source>
        <dbReference type="SAM" id="MobiDB-lite"/>
    </source>
</evidence>
<accession>A0A921DYB7</accession>
<gene>
    <name evidence="3" type="ORF">K8V35_08485</name>
</gene>
<evidence type="ECO:0000313" key="4">
    <source>
        <dbReference type="Proteomes" id="UP000763505"/>
    </source>
</evidence>
<feature type="compositionally biased region" description="Polar residues" evidence="1">
    <location>
        <begin position="423"/>
        <end position="435"/>
    </location>
</feature>
<feature type="compositionally biased region" description="Acidic residues" evidence="1">
    <location>
        <begin position="331"/>
        <end position="421"/>
    </location>
</feature>
<sequence>MKGNKKALKFPLQLATASALAVSTLAFGMSAEAQSEAKDAYIQAEENEAAQVTTYLESRFQTEMDWAEQTANNASESLVNLSLEANGVPDFDPQIESIINSSYLEFLAQQDMNAQQLLVDVNANIGGANIDDLAFGIDQDTLIANLPFYDTPLTLTEDGIKRLAEENGESLGEFTFADFFATEMTVEGLDEEYFTRYNDLVYETLADESFTSEEVEEEIAGVSQQATVLTMQLSEEEIHEVVNVVLEELKNDEVIIEMLVSQAQVQTAGQDVDVQQEFVDSIDELQTEFSETQFPQGLTSTLYVVDDQVLKREVNTEIVAPEGTGSAPVDETTEDGTEVEDGTEDDATEDGTEVEDGTEDDATEDGTEVEDGTEDDATEDGTEVEDGTEDDATEDGTEVEDGTEDDATEDGTEEDGTEDDSASIGTSNGQFAAQSSEDDEGEEDVTEEEGTEDVPVEASDSVVLNYVSETALTETGSETVYTLEADGSVLEGTLSLSEGAEGFNDLFTLVADGEEVAFVQLDKANADDGSSDYTYTFNVGPTGEKVEIVWTGSATYQADSATGEDRITFSIPDVVTHDQLAVVLTTESRLINGVEMIDTSNSTDLSEMSSAEIETFFNTEIAESFNNWLMNLFSQTQQQ</sequence>
<evidence type="ECO:0000313" key="3">
    <source>
        <dbReference type="EMBL" id="HJE20375.1"/>
    </source>
</evidence>
<dbReference type="AlphaFoldDB" id="A0A921DYB7"/>
<feature type="region of interest" description="Disordered" evidence="1">
    <location>
        <begin position="316"/>
        <end position="455"/>
    </location>
</feature>
<evidence type="ECO:0000256" key="2">
    <source>
        <dbReference type="SAM" id="SignalP"/>
    </source>
</evidence>
<dbReference type="Proteomes" id="UP000763505">
    <property type="component" value="Unassembled WGS sequence"/>
</dbReference>
<protein>
    <submittedName>
        <fullName evidence="3">Uncharacterized protein</fullName>
    </submittedName>
</protein>
<name>A0A921DYB7_9STAP</name>
<reference evidence="3" key="2">
    <citation type="submission" date="2021-09" db="EMBL/GenBank/DDBJ databases">
        <authorList>
            <person name="Gilroy R."/>
        </authorList>
    </citation>
    <scope>NUCLEOTIDE SEQUENCE</scope>
    <source>
        <strain evidence="3">6019</strain>
    </source>
</reference>
<proteinExistence type="predicted"/>
<organism evidence="3 4">
    <name type="scientific">Aliicoccus persicus</name>
    <dbReference type="NCBI Taxonomy" id="930138"/>
    <lineage>
        <taxon>Bacteria</taxon>
        <taxon>Bacillati</taxon>
        <taxon>Bacillota</taxon>
        <taxon>Bacilli</taxon>
        <taxon>Bacillales</taxon>
        <taxon>Staphylococcaceae</taxon>
        <taxon>Aliicoccus</taxon>
    </lineage>
</organism>
<reference evidence="3" key="1">
    <citation type="journal article" date="2021" name="PeerJ">
        <title>Extensive microbial diversity within the chicken gut microbiome revealed by metagenomics and culture.</title>
        <authorList>
            <person name="Gilroy R."/>
            <person name="Ravi A."/>
            <person name="Getino M."/>
            <person name="Pursley I."/>
            <person name="Horton D.L."/>
            <person name="Alikhan N.F."/>
            <person name="Baker D."/>
            <person name="Gharbi K."/>
            <person name="Hall N."/>
            <person name="Watson M."/>
            <person name="Adriaenssens E.M."/>
            <person name="Foster-Nyarko E."/>
            <person name="Jarju S."/>
            <person name="Secka A."/>
            <person name="Antonio M."/>
            <person name="Oren A."/>
            <person name="Chaudhuri R.R."/>
            <person name="La Ragione R."/>
            <person name="Hildebrand F."/>
            <person name="Pallen M.J."/>
        </authorList>
    </citation>
    <scope>NUCLEOTIDE SEQUENCE</scope>
    <source>
        <strain evidence="3">6019</strain>
    </source>
</reference>
<comment type="caution">
    <text evidence="3">The sequence shown here is derived from an EMBL/GenBank/DDBJ whole genome shotgun (WGS) entry which is preliminary data.</text>
</comment>